<dbReference type="InterPro" id="IPR001763">
    <property type="entry name" value="Rhodanese-like_dom"/>
</dbReference>
<accession>A0AAW2VLA1</accession>
<dbReference type="PROSITE" id="PS50206">
    <property type="entry name" value="RHODANESE_3"/>
    <property type="match status" value="1"/>
</dbReference>
<name>A0AAW2VLA1_SESRA</name>
<reference evidence="2" key="1">
    <citation type="submission" date="2020-06" db="EMBL/GenBank/DDBJ databases">
        <authorList>
            <person name="Li T."/>
            <person name="Hu X."/>
            <person name="Zhang T."/>
            <person name="Song X."/>
            <person name="Zhang H."/>
            <person name="Dai N."/>
            <person name="Sheng W."/>
            <person name="Hou X."/>
            <person name="Wei L."/>
        </authorList>
    </citation>
    <scope>NUCLEOTIDE SEQUENCE</scope>
    <source>
        <strain evidence="2">G02</strain>
        <tissue evidence="2">Leaf</tissue>
    </source>
</reference>
<dbReference type="EMBL" id="JACGWJ010000003">
    <property type="protein sequence ID" value="KAL0429988.1"/>
    <property type="molecule type" value="Genomic_DNA"/>
</dbReference>
<dbReference type="Pfam" id="PF00581">
    <property type="entry name" value="Rhodanese"/>
    <property type="match status" value="1"/>
</dbReference>
<dbReference type="SMART" id="SM00450">
    <property type="entry name" value="RHOD"/>
    <property type="match status" value="1"/>
</dbReference>
<evidence type="ECO:0000313" key="2">
    <source>
        <dbReference type="EMBL" id="KAL0429988.1"/>
    </source>
</evidence>
<dbReference type="PANTHER" id="PTHR44542:SF12">
    <property type="entry name" value="THIOSULFATE SULFURTRANSFERASE 18"/>
    <property type="match status" value="1"/>
</dbReference>
<dbReference type="InterPro" id="IPR044684">
    <property type="entry name" value="STR17/STR18/HARC1-like"/>
</dbReference>
<dbReference type="AlphaFoldDB" id="A0AAW2VLA1"/>
<organism evidence="2">
    <name type="scientific">Sesamum radiatum</name>
    <name type="common">Black benniseed</name>
    <dbReference type="NCBI Taxonomy" id="300843"/>
    <lineage>
        <taxon>Eukaryota</taxon>
        <taxon>Viridiplantae</taxon>
        <taxon>Streptophyta</taxon>
        <taxon>Embryophyta</taxon>
        <taxon>Tracheophyta</taxon>
        <taxon>Spermatophyta</taxon>
        <taxon>Magnoliopsida</taxon>
        <taxon>eudicotyledons</taxon>
        <taxon>Gunneridae</taxon>
        <taxon>Pentapetalae</taxon>
        <taxon>asterids</taxon>
        <taxon>lamiids</taxon>
        <taxon>Lamiales</taxon>
        <taxon>Pedaliaceae</taxon>
        <taxon>Sesamum</taxon>
    </lineage>
</organism>
<reference evidence="2" key="2">
    <citation type="journal article" date="2024" name="Plant">
        <title>Genomic evolution and insights into agronomic trait innovations of Sesamum species.</title>
        <authorList>
            <person name="Miao H."/>
            <person name="Wang L."/>
            <person name="Qu L."/>
            <person name="Liu H."/>
            <person name="Sun Y."/>
            <person name="Le M."/>
            <person name="Wang Q."/>
            <person name="Wei S."/>
            <person name="Zheng Y."/>
            <person name="Lin W."/>
            <person name="Duan Y."/>
            <person name="Cao H."/>
            <person name="Xiong S."/>
            <person name="Wang X."/>
            <person name="Wei L."/>
            <person name="Li C."/>
            <person name="Ma Q."/>
            <person name="Ju M."/>
            <person name="Zhao R."/>
            <person name="Li G."/>
            <person name="Mu C."/>
            <person name="Tian Q."/>
            <person name="Mei H."/>
            <person name="Zhang T."/>
            <person name="Gao T."/>
            <person name="Zhang H."/>
        </authorList>
    </citation>
    <scope>NUCLEOTIDE SEQUENCE</scope>
    <source>
        <strain evidence="2">G02</strain>
    </source>
</reference>
<dbReference type="SUPFAM" id="SSF52821">
    <property type="entry name" value="Rhodanese/Cell cycle control phosphatase"/>
    <property type="match status" value="1"/>
</dbReference>
<proteinExistence type="predicted"/>
<dbReference type="Gene3D" id="3.40.250.10">
    <property type="entry name" value="Rhodanese-like domain"/>
    <property type="match status" value="1"/>
</dbReference>
<sequence>MFSAAAAAAAADDEVVTTIDVHAAAKLLLHHPPHLYLDVRTEEEFKNGHLENSFNIPYMFNTSKGMVKNPKFVDQVLSLCSKEDHLIVGCKSGVRSLYATTHLLNSGFKHVYNMGGGYIAWTQNGFDVKKPHTDEL</sequence>
<dbReference type="CDD" id="cd00158">
    <property type="entry name" value="RHOD"/>
    <property type="match status" value="1"/>
</dbReference>
<gene>
    <name evidence="2" type="ORF">Sradi_0624800</name>
</gene>
<dbReference type="InterPro" id="IPR036873">
    <property type="entry name" value="Rhodanese-like_dom_sf"/>
</dbReference>
<protein>
    <submittedName>
        <fullName evidence="2">Rhodanese-like domain-containing protein 17</fullName>
    </submittedName>
</protein>
<feature type="domain" description="Rhodanese" evidence="1">
    <location>
        <begin position="30"/>
        <end position="130"/>
    </location>
</feature>
<comment type="caution">
    <text evidence="2">The sequence shown here is derived from an EMBL/GenBank/DDBJ whole genome shotgun (WGS) entry which is preliminary data.</text>
</comment>
<dbReference type="PANTHER" id="PTHR44542">
    <property type="entry name" value="THIOSULFATE SULFURTRANSFERASE 18"/>
    <property type="match status" value="1"/>
</dbReference>
<evidence type="ECO:0000259" key="1">
    <source>
        <dbReference type="PROSITE" id="PS50206"/>
    </source>
</evidence>
<dbReference type="GO" id="GO:0003824">
    <property type="term" value="F:catalytic activity"/>
    <property type="evidence" value="ECO:0007669"/>
    <property type="project" value="InterPro"/>
</dbReference>